<comment type="caution">
    <text evidence="3">The sequence shown here is derived from an EMBL/GenBank/DDBJ whole genome shotgun (WGS) entry which is preliminary data.</text>
</comment>
<dbReference type="EMBL" id="JAUSUY010000005">
    <property type="protein sequence ID" value="MDT3426063.1"/>
    <property type="molecule type" value="Genomic_DNA"/>
</dbReference>
<keyword evidence="4" id="KW-1185">Reference proteome</keyword>
<dbReference type="Pfam" id="PF05709">
    <property type="entry name" value="Sipho_tail"/>
    <property type="match status" value="1"/>
</dbReference>
<gene>
    <name evidence="3" type="ORF">J2Z22_001583</name>
</gene>
<evidence type="ECO:0000313" key="4">
    <source>
        <dbReference type="Proteomes" id="UP001248709"/>
    </source>
</evidence>
<dbReference type="Gene3D" id="2.40.30.200">
    <property type="match status" value="1"/>
</dbReference>
<feature type="domain" description="Siphovirus-type tail component C-terminal" evidence="2">
    <location>
        <begin position="179"/>
        <end position="264"/>
    </location>
</feature>
<dbReference type="InterPro" id="IPR008841">
    <property type="entry name" value="Siphovirus-type_tail_N"/>
</dbReference>
<accession>A0ABU3H5H1</accession>
<dbReference type="Pfam" id="PF22768">
    <property type="entry name" value="SPP1_Dit"/>
    <property type="match status" value="1"/>
</dbReference>
<sequence length="266" mass="29435">MEDFDVSVNGQWLSEIGVQLVSREIPALPEAEENAVKLAGRDGQLNFGSTYAARTLSLGLFIMGDDYDGVVGKLAGIFNVRRSPLIILFSDRPGKRYVAEYRGSISFDTSTGNRLINVPLKMDDPFPESQHSTELREYGEGLEYDQGYFYISDSYFEITASGQTATVNNEGSDVAYPLIRITGAFTDLALSDGEQTFTFSGSVGSSDVLEIDCDLSKCRVRLNGENAFSRSNGVFFSLERGETTFTVMAGSPNFTLEIIYRYKYLF</sequence>
<evidence type="ECO:0000259" key="2">
    <source>
        <dbReference type="Pfam" id="PF22768"/>
    </source>
</evidence>
<feature type="domain" description="Siphovirus-type tail component RIFT-related" evidence="1">
    <location>
        <begin position="23"/>
        <end position="112"/>
    </location>
</feature>
<evidence type="ECO:0000313" key="3">
    <source>
        <dbReference type="EMBL" id="MDT3426063.1"/>
    </source>
</evidence>
<organism evidence="3 4">
    <name type="scientific">Paenibacillus forsythiae</name>
    <dbReference type="NCBI Taxonomy" id="365616"/>
    <lineage>
        <taxon>Bacteria</taxon>
        <taxon>Bacillati</taxon>
        <taxon>Bacillota</taxon>
        <taxon>Bacilli</taxon>
        <taxon>Bacillales</taxon>
        <taxon>Paenibacillaceae</taxon>
        <taxon>Paenibacillus</taxon>
    </lineage>
</organism>
<evidence type="ECO:0000259" key="1">
    <source>
        <dbReference type="Pfam" id="PF05709"/>
    </source>
</evidence>
<protein>
    <submittedName>
        <fullName evidence="3">Phage-related protein</fullName>
    </submittedName>
</protein>
<name>A0ABU3H5H1_9BACL</name>
<dbReference type="RefSeq" id="WP_025698087.1">
    <property type="nucleotide sequence ID" value="NZ_JAUSUY010000005.1"/>
</dbReference>
<dbReference type="InterPro" id="IPR054738">
    <property type="entry name" value="Siphovirus-type_tail_C"/>
</dbReference>
<reference evidence="3 4" key="1">
    <citation type="submission" date="2023-07" db="EMBL/GenBank/DDBJ databases">
        <title>Genomic Encyclopedia of Type Strains, Phase IV (KMG-IV): sequencing the most valuable type-strain genomes for metagenomic binning, comparative biology and taxonomic classification.</title>
        <authorList>
            <person name="Goeker M."/>
        </authorList>
    </citation>
    <scope>NUCLEOTIDE SEQUENCE [LARGE SCALE GENOMIC DNA]</scope>
    <source>
        <strain evidence="3 4">T98</strain>
    </source>
</reference>
<proteinExistence type="predicted"/>
<dbReference type="Proteomes" id="UP001248709">
    <property type="component" value="Unassembled WGS sequence"/>
</dbReference>
<dbReference type="Gene3D" id="2.60.120.860">
    <property type="match status" value="1"/>
</dbReference>